<organism evidence="2 3">
    <name type="scientific">Lactobacillus apis</name>
    <dbReference type="NCBI Taxonomy" id="303541"/>
    <lineage>
        <taxon>Bacteria</taxon>
        <taxon>Bacillati</taxon>
        <taxon>Bacillota</taxon>
        <taxon>Bacilli</taxon>
        <taxon>Lactobacillales</taxon>
        <taxon>Lactobacillaceae</taxon>
        <taxon>Lactobacillus</taxon>
    </lineage>
</organism>
<evidence type="ECO:0000313" key="3">
    <source>
        <dbReference type="Proteomes" id="UP000033682"/>
    </source>
</evidence>
<dbReference type="Pfam" id="PF01928">
    <property type="entry name" value="CYTH"/>
    <property type="match status" value="1"/>
</dbReference>
<name>A0A0F4LQQ6_9LACO</name>
<dbReference type="InterPro" id="IPR023577">
    <property type="entry name" value="CYTH_domain"/>
</dbReference>
<evidence type="ECO:0000313" key="2">
    <source>
        <dbReference type="EMBL" id="KJY61142.1"/>
    </source>
</evidence>
<dbReference type="RefSeq" id="WP_046306440.1">
    <property type="nucleotide sequence ID" value="NZ_CAMKYX010000003.1"/>
</dbReference>
<dbReference type="PROSITE" id="PS51707">
    <property type="entry name" value="CYTH"/>
    <property type="match status" value="1"/>
</dbReference>
<dbReference type="CDD" id="cd07762">
    <property type="entry name" value="CYTH-like_Pase_1"/>
    <property type="match status" value="1"/>
</dbReference>
<gene>
    <name evidence="2" type="ORF">JF72_04190</name>
</gene>
<dbReference type="EMBL" id="JXLG01000005">
    <property type="protein sequence ID" value="KJY61142.1"/>
    <property type="molecule type" value="Genomic_DNA"/>
</dbReference>
<sequence>MSENNEIEAKIILPKATYSQLCESFPVKSDFKQENYYFDTDNGLLKQSHISCRIRLFEDHAEQTLKVPDKNPVQHRYHEAIEINDDLKLEKAHDLLKNAEEKGKIIFTGSVGDYLKEHFGSEANLCLQTFSKTHRILAQGPQNCELTFDDTRYPDGFEDFELEVENDDPALIEATLKLLKQQYGLVQNSANTNRAKIARAFNHRGKI</sequence>
<dbReference type="SMART" id="SM01118">
    <property type="entry name" value="CYTH"/>
    <property type="match status" value="1"/>
</dbReference>
<protein>
    <recommendedName>
        <fullName evidence="1">CYTH domain-containing protein</fullName>
    </recommendedName>
</protein>
<feature type="domain" description="CYTH" evidence="1">
    <location>
        <begin position="4"/>
        <end position="202"/>
    </location>
</feature>
<dbReference type="InterPro" id="IPR033469">
    <property type="entry name" value="CYTH-like_dom_sf"/>
</dbReference>
<comment type="caution">
    <text evidence="2">The sequence shown here is derived from an EMBL/GenBank/DDBJ whole genome shotgun (WGS) entry which is preliminary data.</text>
</comment>
<dbReference type="STRING" id="303541.JF72_04190"/>
<accession>A0A0F4LQQ6</accession>
<dbReference type="PATRIC" id="fig|303541.3.peg.568"/>
<dbReference type="InterPro" id="IPR009195">
    <property type="entry name" value="Uncharacterised_YjbK"/>
</dbReference>
<reference evidence="2 3" key="1">
    <citation type="submission" date="2015-01" db="EMBL/GenBank/DDBJ databases">
        <title>Comparative genomics of the lactic acid bacteria isolated from the honey bee gut.</title>
        <authorList>
            <person name="Ellegaard K.M."/>
            <person name="Tamarit D."/>
            <person name="Javelind E."/>
            <person name="Olofsson T."/>
            <person name="Andersson S.G."/>
            <person name="Vasquez A."/>
        </authorList>
    </citation>
    <scope>NUCLEOTIDE SEQUENCE [LARGE SCALE GENOMIC DNA]</scope>
    <source>
        <strain evidence="2 3">Hma11</strain>
    </source>
</reference>
<dbReference type="Gene3D" id="2.40.320.10">
    <property type="entry name" value="Hypothetical Protein Pfu-838710-001"/>
    <property type="match status" value="1"/>
</dbReference>
<evidence type="ECO:0000259" key="1">
    <source>
        <dbReference type="PROSITE" id="PS51707"/>
    </source>
</evidence>
<dbReference type="SUPFAM" id="SSF55154">
    <property type="entry name" value="CYTH-like phosphatases"/>
    <property type="match status" value="1"/>
</dbReference>
<proteinExistence type="predicted"/>
<dbReference type="HOGENOM" id="CLU_088898_1_0_9"/>
<keyword evidence="3" id="KW-1185">Reference proteome</keyword>
<dbReference type="Proteomes" id="UP000033682">
    <property type="component" value="Unassembled WGS sequence"/>
</dbReference>
<dbReference type="AlphaFoldDB" id="A0A0F4LQQ6"/>